<feature type="repeat" description="TPR" evidence="1">
    <location>
        <begin position="162"/>
        <end position="195"/>
    </location>
</feature>
<proteinExistence type="predicted"/>
<dbReference type="InterPro" id="IPR011990">
    <property type="entry name" value="TPR-like_helical_dom_sf"/>
</dbReference>
<dbReference type="InterPro" id="IPR019734">
    <property type="entry name" value="TPR_rpt"/>
</dbReference>
<name>A0A2P8G1V1_9BACT</name>
<keyword evidence="5" id="KW-1185">Reference proteome</keyword>
<feature type="signal peptide" evidence="3">
    <location>
        <begin position="1"/>
        <end position="23"/>
    </location>
</feature>
<dbReference type="AlphaFoldDB" id="A0A2P8G1V1"/>
<dbReference type="Gene3D" id="1.25.40.10">
    <property type="entry name" value="Tetratricopeptide repeat domain"/>
    <property type="match status" value="1"/>
</dbReference>
<dbReference type="SMART" id="SM00028">
    <property type="entry name" value="TPR"/>
    <property type="match status" value="3"/>
</dbReference>
<accession>A0A2P8G1V1</accession>
<evidence type="ECO:0000313" key="5">
    <source>
        <dbReference type="Proteomes" id="UP000241964"/>
    </source>
</evidence>
<dbReference type="InterPro" id="IPR016032">
    <property type="entry name" value="Sig_transdc_resp-reg_C-effctor"/>
</dbReference>
<dbReference type="Pfam" id="PF13181">
    <property type="entry name" value="TPR_8"/>
    <property type="match status" value="1"/>
</dbReference>
<dbReference type="Gene3D" id="1.10.10.10">
    <property type="entry name" value="Winged helix-like DNA-binding domain superfamily/Winged helix DNA-binding domain"/>
    <property type="match status" value="1"/>
</dbReference>
<dbReference type="EMBL" id="PYAS01000007">
    <property type="protein sequence ID" value="PSL27962.1"/>
    <property type="molecule type" value="Genomic_DNA"/>
</dbReference>
<keyword evidence="2" id="KW-0175">Coiled coil</keyword>
<keyword evidence="3" id="KW-0732">Signal</keyword>
<dbReference type="InterPro" id="IPR036388">
    <property type="entry name" value="WH-like_DNA-bd_sf"/>
</dbReference>
<comment type="caution">
    <text evidence="4">The sequence shown here is derived from an EMBL/GenBank/DDBJ whole genome shotgun (WGS) entry which is preliminary data.</text>
</comment>
<dbReference type="Pfam" id="PF13176">
    <property type="entry name" value="TPR_7"/>
    <property type="match status" value="1"/>
</dbReference>
<organism evidence="4 5">
    <name type="scientific">Dyadobacter jiangsuensis</name>
    <dbReference type="NCBI Taxonomy" id="1591085"/>
    <lineage>
        <taxon>Bacteria</taxon>
        <taxon>Pseudomonadati</taxon>
        <taxon>Bacteroidota</taxon>
        <taxon>Cytophagia</taxon>
        <taxon>Cytophagales</taxon>
        <taxon>Spirosomataceae</taxon>
        <taxon>Dyadobacter</taxon>
    </lineage>
</organism>
<dbReference type="GO" id="GO:0003677">
    <property type="term" value="F:DNA binding"/>
    <property type="evidence" value="ECO:0007669"/>
    <property type="project" value="InterPro"/>
</dbReference>
<gene>
    <name evidence="4" type="ORF">CLV60_107227</name>
</gene>
<feature type="coiled-coil region" evidence="2">
    <location>
        <begin position="368"/>
        <end position="466"/>
    </location>
</feature>
<dbReference type="PROSITE" id="PS50005">
    <property type="entry name" value="TPR"/>
    <property type="match status" value="1"/>
</dbReference>
<dbReference type="Proteomes" id="UP000241964">
    <property type="component" value="Unassembled WGS sequence"/>
</dbReference>
<dbReference type="OrthoDB" id="920116at2"/>
<keyword evidence="1" id="KW-0802">TPR repeat</keyword>
<reference evidence="4 5" key="1">
    <citation type="submission" date="2018-03" db="EMBL/GenBank/DDBJ databases">
        <title>Genomic Encyclopedia of Archaeal and Bacterial Type Strains, Phase II (KMG-II): from individual species to whole genera.</title>
        <authorList>
            <person name="Goeker M."/>
        </authorList>
    </citation>
    <scope>NUCLEOTIDE SEQUENCE [LARGE SCALE GENOMIC DNA]</scope>
    <source>
        <strain evidence="4 5">DSM 29057</strain>
    </source>
</reference>
<evidence type="ECO:0000256" key="1">
    <source>
        <dbReference type="PROSITE-ProRule" id="PRU00339"/>
    </source>
</evidence>
<dbReference type="RefSeq" id="WP_106596439.1">
    <property type="nucleotide sequence ID" value="NZ_PYAS01000007.1"/>
</dbReference>
<dbReference type="GO" id="GO:0006355">
    <property type="term" value="P:regulation of DNA-templated transcription"/>
    <property type="evidence" value="ECO:0007669"/>
    <property type="project" value="InterPro"/>
</dbReference>
<dbReference type="SUPFAM" id="SSF46894">
    <property type="entry name" value="C-terminal effector domain of the bipartite response regulators"/>
    <property type="match status" value="1"/>
</dbReference>
<evidence type="ECO:0000313" key="4">
    <source>
        <dbReference type="EMBL" id="PSL27962.1"/>
    </source>
</evidence>
<feature type="chain" id="PRO_5015153436" evidence="3">
    <location>
        <begin position="24"/>
        <end position="570"/>
    </location>
</feature>
<evidence type="ECO:0000256" key="2">
    <source>
        <dbReference type="SAM" id="Coils"/>
    </source>
</evidence>
<dbReference type="SUPFAM" id="SSF48452">
    <property type="entry name" value="TPR-like"/>
    <property type="match status" value="2"/>
</dbReference>
<protein>
    <submittedName>
        <fullName evidence="4">Tetratricopeptide repeat protein</fullName>
    </submittedName>
</protein>
<evidence type="ECO:0000256" key="3">
    <source>
        <dbReference type="SAM" id="SignalP"/>
    </source>
</evidence>
<sequence>MKLFRPLLFLLVPMALNAVPAFAQWDHLLHRTYPQRFRSLDTVYINTLNMRDTASAFASVAAMRAFAVQNHDSDLELEADLLKAYYLTYWYKGQTERITAMLQDLSARAAAQNNVQINTRAHKVLGDYYWADVKNYELAFETFIKQEALLNTVSSEELPDKTYHLTNIAHAYHNFSDYKKALSMFRQVLTLKINPDMHAGHNSALYTIGVIFRQQGNLDSSDHYFRRVIRRESEGNYKFWAAIAKGGLGENAYIQGNYATALPLLQANIDEAVAQKDFGLAAESLIIQANIYLKNNAFDKAEQLAILARRYLSDTYPDRYRHFQDLYPIFVKVHAARGEARLAGAYLDSALFARDSLTTKYNAKLMMRAHQKIDLQEHRSEMEKADSEKKLKTTERNLSLLLVLIVAAGSVYVYTTQRKRHRQEQHLKELKIKQKEQELENAALQLNEFARNISEKSRQIEMLENKQGPDAEALTKLRESTILTQEDWDYFKKLFGKVHGDYLHRLREKFPELTQGEMRFIALAKLGLGYQEMSATLGISSHAVRTTKYRLLKKIDVPDDRSLEEVVMHI</sequence>